<dbReference type="Pfam" id="PF13567">
    <property type="entry name" value="DUF4131"/>
    <property type="match status" value="1"/>
</dbReference>
<dbReference type="SMART" id="SM00849">
    <property type="entry name" value="Lactamase_B"/>
    <property type="match status" value="1"/>
</dbReference>
<evidence type="ECO:0000256" key="6">
    <source>
        <dbReference type="RuleBase" id="RU004057"/>
    </source>
</evidence>
<dbReference type="SUPFAM" id="SSF56281">
    <property type="entry name" value="Metallo-hydrolase/oxidoreductase"/>
    <property type="match status" value="1"/>
</dbReference>
<feature type="transmembrane region" description="Helical" evidence="7">
    <location>
        <begin position="942"/>
        <end position="962"/>
    </location>
</feature>
<feature type="domain" description="Metallo-beta-lactamase" evidence="8">
    <location>
        <begin position="528"/>
        <end position="713"/>
    </location>
</feature>
<dbReference type="Pfam" id="PF01618">
    <property type="entry name" value="MotA_ExbB"/>
    <property type="match status" value="1"/>
</dbReference>
<evidence type="ECO:0000256" key="7">
    <source>
        <dbReference type="SAM" id="Phobius"/>
    </source>
</evidence>
<evidence type="ECO:0000256" key="2">
    <source>
        <dbReference type="ARBA" id="ARBA00022475"/>
    </source>
</evidence>
<evidence type="ECO:0000256" key="3">
    <source>
        <dbReference type="ARBA" id="ARBA00022692"/>
    </source>
</evidence>
<feature type="transmembrane region" description="Helical" evidence="7">
    <location>
        <begin position="378"/>
        <end position="398"/>
    </location>
</feature>
<dbReference type="InterPro" id="IPR004477">
    <property type="entry name" value="ComEC_N"/>
</dbReference>
<dbReference type="InterPro" id="IPR001279">
    <property type="entry name" value="Metallo-B-lactamas"/>
</dbReference>
<name>W4SIV7_9XANT</name>
<dbReference type="Pfam" id="PF03772">
    <property type="entry name" value="Competence"/>
    <property type="match status" value="1"/>
</dbReference>
<feature type="transmembrane region" description="Helical" evidence="7">
    <location>
        <begin position="898"/>
        <end position="922"/>
    </location>
</feature>
<dbReference type="InterPro" id="IPR036866">
    <property type="entry name" value="RibonucZ/Hydroxyglut_hydro"/>
</dbReference>
<feature type="transmembrane region" description="Helical" evidence="7">
    <location>
        <begin position="410"/>
        <end position="428"/>
    </location>
</feature>
<keyword evidence="4 7" id="KW-1133">Transmembrane helix</keyword>
<protein>
    <recommendedName>
        <fullName evidence="8">Metallo-beta-lactamase domain-containing protein</fullName>
    </recommendedName>
</protein>
<dbReference type="NCBIfam" id="TIGR00360">
    <property type="entry name" value="ComEC_N-term"/>
    <property type="match status" value="1"/>
</dbReference>
<reference evidence="9 10" key="1">
    <citation type="submission" date="2014-01" db="EMBL/GenBank/DDBJ databases">
        <title>Genome sequence and analysis of Xanthomonas arboricola pv. pruni.</title>
        <authorList>
            <person name="Fujikawa T."/>
            <person name="Nakazono-Nagaoka E."/>
        </authorList>
    </citation>
    <scope>NUCLEOTIDE SEQUENCE [LARGE SCALE GENOMIC DNA]</scope>
    <source>
        <strain evidence="10">MAFF 301420</strain>
    </source>
</reference>
<dbReference type="EMBL" id="BAVC01000256">
    <property type="protein sequence ID" value="GAE56515.1"/>
    <property type="molecule type" value="Genomic_DNA"/>
</dbReference>
<dbReference type="InterPro" id="IPR035681">
    <property type="entry name" value="ComA-like_MBL"/>
</dbReference>
<comment type="similarity">
    <text evidence="6">Belongs to the exbB/tolQ family.</text>
</comment>
<feature type="transmembrane region" description="Helical" evidence="7">
    <location>
        <begin position="336"/>
        <end position="366"/>
    </location>
</feature>
<dbReference type="AlphaFoldDB" id="W4SIV7"/>
<comment type="caution">
    <text evidence="9">The sequence shown here is derived from an EMBL/GenBank/DDBJ whole genome shotgun (WGS) entry which is preliminary data.</text>
</comment>
<evidence type="ECO:0000259" key="8">
    <source>
        <dbReference type="SMART" id="SM00849"/>
    </source>
</evidence>
<dbReference type="InterPro" id="IPR002898">
    <property type="entry name" value="MotA_ExbB_proton_chnl"/>
</dbReference>
<keyword evidence="5 7" id="KW-0472">Membrane</keyword>
<dbReference type="InterPro" id="IPR004797">
    <property type="entry name" value="Competence_ComEC/Rec2"/>
</dbReference>
<comment type="subcellular location">
    <subcellularLocation>
        <location evidence="1">Cell membrane</location>
        <topology evidence="1">Multi-pass membrane protein</topology>
    </subcellularLocation>
    <subcellularLocation>
        <location evidence="6">Membrane</location>
        <topology evidence="6">Multi-pass membrane protein</topology>
    </subcellularLocation>
</comment>
<evidence type="ECO:0000256" key="1">
    <source>
        <dbReference type="ARBA" id="ARBA00004651"/>
    </source>
</evidence>
<keyword evidence="6" id="KW-0813">Transport</keyword>
<feature type="transmembrane region" description="Helical" evidence="7">
    <location>
        <begin position="440"/>
        <end position="460"/>
    </location>
</feature>
<dbReference type="NCBIfam" id="TIGR00361">
    <property type="entry name" value="ComEC_Rec2"/>
    <property type="match status" value="1"/>
</dbReference>
<gene>
    <name evidence="9" type="ORF">XPR_3150</name>
</gene>
<feature type="transmembrane region" description="Helical" evidence="7">
    <location>
        <begin position="48"/>
        <end position="68"/>
    </location>
</feature>
<evidence type="ECO:0000313" key="9">
    <source>
        <dbReference type="EMBL" id="GAE56515.1"/>
    </source>
</evidence>
<proteinExistence type="inferred from homology"/>
<feature type="transmembrane region" description="Helical" evidence="7">
    <location>
        <begin position="248"/>
        <end position="271"/>
    </location>
</feature>
<feature type="transmembrane region" description="Helical" evidence="7">
    <location>
        <begin position="799"/>
        <end position="819"/>
    </location>
</feature>
<feature type="transmembrane region" description="Helical" evidence="7">
    <location>
        <begin position="472"/>
        <end position="489"/>
    </location>
</feature>
<dbReference type="CDD" id="cd07731">
    <property type="entry name" value="ComA-like_MBL-fold"/>
    <property type="match status" value="1"/>
</dbReference>
<dbReference type="Pfam" id="PF00753">
    <property type="entry name" value="Lactamase_B"/>
    <property type="match status" value="1"/>
</dbReference>
<dbReference type="InterPro" id="IPR025405">
    <property type="entry name" value="DUF4131"/>
</dbReference>
<evidence type="ECO:0000256" key="5">
    <source>
        <dbReference type="ARBA" id="ARBA00023136"/>
    </source>
</evidence>
<evidence type="ECO:0000256" key="4">
    <source>
        <dbReference type="ARBA" id="ARBA00022989"/>
    </source>
</evidence>
<feature type="transmembrane region" description="Helical" evidence="7">
    <location>
        <begin position="25"/>
        <end position="43"/>
    </location>
</feature>
<dbReference type="Proteomes" id="UP000019084">
    <property type="component" value="Unassembled WGS sequence"/>
</dbReference>
<keyword evidence="2" id="KW-1003">Cell membrane</keyword>
<dbReference type="GO" id="GO:0005886">
    <property type="term" value="C:plasma membrane"/>
    <property type="evidence" value="ECO:0007669"/>
    <property type="project" value="UniProtKB-SubCell"/>
</dbReference>
<accession>W4SIV7</accession>
<keyword evidence="6" id="KW-0653">Protein transport</keyword>
<dbReference type="InterPro" id="IPR052159">
    <property type="entry name" value="Competence_DNA_uptake"/>
</dbReference>
<dbReference type="Gene3D" id="3.60.15.10">
    <property type="entry name" value="Ribonuclease Z/Hydroxyacylglutathione hydrolase-like"/>
    <property type="match status" value="1"/>
</dbReference>
<evidence type="ECO:0000313" key="10">
    <source>
        <dbReference type="Proteomes" id="UP000019084"/>
    </source>
</evidence>
<dbReference type="GO" id="GO:0015031">
    <property type="term" value="P:protein transport"/>
    <property type="evidence" value="ECO:0007669"/>
    <property type="project" value="UniProtKB-KW"/>
</dbReference>
<dbReference type="PANTHER" id="PTHR30619:SF1">
    <property type="entry name" value="RECOMBINATION PROTEIN 2"/>
    <property type="match status" value="1"/>
</dbReference>
<sequence length="1012" mass="107584">MTAAAALLLGIVVCAWSPALLSRAVYAACLAAAVLGIGLGTWLRPRRIVLVGTLASAVFGFGLMGWQVTGVLQAQLRPQDEARELTVRGQVVELPVAEPRRTRFQLRVDDDPAQSAALRGKLLQLAWYDDFGAERIGPRAALRAGAAWQLRLKLRAPRGLRNPGGFDAERQALAQRIAATGYVRGPAAARQTAAPRGVDAWREAMSQRIAERVPGSSAPYLRALALGDTRGLDDAAWATLRATGLSHLIAISGFHVGLVAAFVALLVAGLWRAWPVLGTRIPRSHAAAVAALFGAAGYAVLAGLALPTVRTVLMIAVVALARVLRRRASTVQILALALLAVLLWDPLSVLVAGFWLSFAGVAWLVWCLPADDRAAVRGFLSAQTVATVGLLPLTVSLFGQASLVGPLANLVAIPWWTFVVVPLALLGTGLEAVHPGAGVWAWRLAGWCFELTWPGLVWLGQTSAALWWVPESDALALVAALLGAFWLLVPRGTPGKSIALLLWLPLLWPDRELPAADEADVQVLDVGQGLAVLVRTQRHALLFDTGPAVRDGFDAGERVVLPALRALGVRRLDAIVLSHADADHAGGYAVVRAGLPVAMTAAPPQAPLDVNTRCRAGQQWAWDGVRFGFLHPSAGFPYLRNQSSCVLRIETRYGSALLPGDIGELVERRLLREHAAELRADVVVVPHHGSADSSHADFIAATGARLALVSSGHGNRFGHPRARWCSAGRAVAPSCSTRPRPGQSGSGWAPTACRYASGGAGSHGSGMLRNGGGRLLSYRPANRRPRCRRNRIVLELVKAGGWPMVPLLLLGVIALAIVLERLWSLRRNEVTPPGLGEEVRNWAARGKLDPSHIESLRRNSPLGALLAAALDVRGRPRELIRERIEDTGRHVVHRMERYLNALGTIASAGPLLGLLGTVVGMIQMFLGILDHGVGDVNQLAGGIGKALVCTATGMIIAVPALMAHRFFKGRIAGYIIEMEQEATLLLDTMDGRVVPAATAPVAAAGKPVMAKG</sequence>
<dbReference type="PANTHER" id="PTHR30619">
    <property type="entry name" value="DNA INTERNALIZATION/COMPETENCE PROTEIN COMEC/REC2"/>
    <property type="match status" value="1"/>
</dbReference>
<organism evidence="9 10">
    <name type="scientific">Xanthomonas arboricola pv. pruni MAFF 301420</name>
    <dbReference type="NCBI Taxonomy" id="1418095"/>
    <lineage>
        <taxon>Bacteria</taxon>
        <taxon>Pseudomonadati</taxon>
        <taxon>Pseudomonadota</taxon>
        <taxon>Gammaproteobacteria</taxon>
        <taxon>Lysobacterales</taxon>
        <taxon>Lysobacteraceae</taxon>
        <taxon>Xanthomonas</taxon>
    </lineage>
</organism>
<keyword evidence="3 7" id="KW-0812">Transmembrane</keyword>
<dbReference type="GO" id="GO:0030420">
    <property type="term" value="P:establishment of competence for transformation"/>
    <property type="evidence" value="ECO:0007669"/>
    <property type="project" value="InterPro"/>
</dbReference>